<gene>
    <name evidence="1" type="ORF">APY94_07315</name>
</gene>
<proteinExistence type="predicted"/>
<dbReference type="STRING" id="227598.APY94_07315"/>
<sequence length="70" mass="7879">MTALNEVHVHSAPEGRINRVNKLNKGSNEAPIRRGATKAVKKFRQRFAKQRAVMVKNAGHPYKIKKEGSK</sequence>
<dbReference type="RefSeq" id="WP_058939004.1">
    <property type="nucleotide sequence ID" value="NZ_LLYW01000025.1"/>
</dbReference>
<name>A0A117ITQ2_9EURY</name>
<evidence type="ECO:0000313" key="2">
    <source>
        <dbReference type="Proteomes" id="UP000053462"/>
    </source>
</evidence>
<accession>A0A117ITQ2</accession>
<dbReference type="EMBL" id="LLYW01000025">
    <property type="protein sequence ID" value="KUH33070.1"/>
    <property type="molecule type" value="Genomic_DNA"/>
</dbReference>
<reference evidence="1 2" key="1">
    <citation type="submission" date="2015-10" db="EMBL/GenBank/DDBJ databases">
        <title>Draft genome sequence of Thermococcus celericrescens strain DSM 17994.</title>
        <authorList>
            <person name="Hong S.-J."/>
            <person name="Park C.-E."/>
            <person name="Shin J.-H."/>
        </authorList>
    </citation>
    <scope>NUCLEOTIDE SEQUENCE [LARGE SCALE GENOMIC DNA]</scope>
    <source>
        <strain evidence="1 2">DSM 17994</strain>
    </source>
</reference>
<dbReference type="Proteomes" id="UP000053462">
    <property type="component" value="Unassembled WGS sequence"/>
</dbReference>
<comment type="caution">
    <text evidence="1">The sequence shown here is derived from an EMBL/GenBank/DDBJ whole genome shotgun (WGS) entry which is preliminary data.</text>
</comment>
<organism evidence="1 2">
    <name type="scientific">Thermococcus celericrescens</name>
    <dbReference type="NCBI Taxonomy" id="227598"/>
    <lineage>
        <taxon>Archaea</taxon>
        <taxon>Methanobacteriati</taxon>
        <taxon>Methanobacteriota</taxon>
        <taxon>Thermococci</taxon>
        <taxon>Thermococcales</taxon>
        <taxon>Thermococcaceae</taxon>
        <taxon>Thermococcus</taxon>
    </lineage>
</organism>
<dbReference type="AlphaFoldDB" id="A0A117ITQ2"/>
<evidence type="ECO:0000313" key="1">
    <source>
        <dbReference type="EMBL" id="KUH33070.1"/>
    </source>
</evidence>
<keyword evidence="2" id="KW-1185">Reference proteome</keyword>
<protein>
    <submittedName>
        <fullName evidence="1">Uncharacterized protein</fullName>
    </submittedName>
</protein>